<feature type="domain" description="Zona occludens toxin N-terminal" evidence="3">
    <location>
        <begin position="1"/>
        <end position="56"/>
    </location>
</feature>
<evidence type="ECO:0000259" key="3">
    <source>
        <dbReference type="Pfam" id="PF05707"/>
    </source>
</evidence>
<evidence type="ECO:0000313" key="5">
    <source>
        <dbReference type="Proteomes" id="UP000663903"/>
    </source>
</evidence>
<dbReference type="AlphaFoldDB" id="A0A975CFU2"/>
<evidence type="ECO:0000256" key="1">
    <source>
        <dbReference type="SAM" id="MobiDB-lite"/>
    </source>
</evidence>
<dbReference type="KEGG" id="otd:J1M35_14455"/>
<dbReference type="SUPFAM" id="SSF52540">
    <property type="entry name" value="P-loop containing nucleoside triphosphate hydrolases"/>
    <property type="match status" value="1"/>
</dbReference>
<feature type="transmembrane region" description="Helical" evidence="2">
    <location>
        <begin position="192"/>
        <end position="213"/>
    </location>
</feature>
<organism evidence="4 5">
    <name type="scientific">Ottowia testudinis</name>
    <dbReference type="NCBI Taxonomy" id="2816950"/>
    <lineage>
        <taxon>Bacteria</taxon>
        <taxon>Pseudomonadati</taxon>
        <taxon>Pseudomonadota</taxon>
        <taxon>Betaproteobacteria</taxon>
        <taxon>Burkholderiales</taxon>
        <taxon>Comamonadaceae</taxon>
        <taxon>Ottowia</taxon>
    </lineage>
</organism>
<reference evidence="4" key="1">
    <citation type="submission" date="2021-03" db="EMBL/GenBank/DDBJ databases">
        <title>Ottowia sp. 27C isolated from the cloaca of a Giant Asian pond turtle (Heosemys grandis).</title>
        <authorList>
            <person name="Spergser J."/>
            <person name="Busse H.-J."/>
        </authorList>
    </citation>
    <scope>NUCLEOTIDE SEQUENCE</scope>
    <source>
        <strain evidence="4">27C</strain>
    </source>
</reference>
<dbReference type="InterPro" id="IPR008900">
    <property type="entry name" value="Zot_N"/>
</dbReference>
<dbReference type="Proteomes" id="UP000663903">
    <property type="component" value="Chromosome"/>
</dbReference>
<keyword evidence="2" id="KW-1133">Transmembrane helix</keyword>
<evidence type="ECO:0000313" key="4">
    <source>
        <dbReference type="EMBL" id="QTD44306.1"/>
    </source>
</evidence>
<feature type="compositionally biased region" description="Low complexity" evidence="1">
    <location>
        <begin position="235"/>
        <end position="248"/>
    </location>
</feature>
<evidence type="ECO:0000256" key="2">
    <source>
        <dbReference type="SAM" id="Phobius"/>
    </source>
</evidence>
<dbReference type="Gene3D" id="3.40.50.300">
    <property type="entry name" value="P-loop containing nucleotide triphosphate hydrolases"/>
    <property type="match status" value="1"/>
</dbReference>
<feature type="domain" description="Zona occludens toxin N-terminal" evidence="3">
    <location>
        <begin position="74"/>
        <end position="183"/>
    </location>
</feature>
<feature type="region of interest" description="Disordered" evidence="1">
    <location>
        <begin position="235"/>
        <end position="261"/>
    </location>
</feature>
<accession>A0A975CFU2</accession>
<sequence length="385" mass="42164">MITLITGAPGSGKTLYCIDKLIQPLIGTRVSGQDDDGASVIHDRVIYSNINGLLLDHELVDAGWLQSLHENKRPGMVVVFDEVQRVWPNRPHGSKKPPAVEYLETHRHDGIDLILLTQNPQLLDPAVRALIGRHLHMRRVGGIGAAIVYEWDACSNALNFKAAFTKTPYKYSSKVFKLYKSARVHTKQTRRLPFAVWMVLFGVIGSLVLWPQLASRLDQRSKPLQASSKAAAPLAAASGPIGSSAGARAGKEPPMTPEQFRDSFKPRFASLPHTSSRYDQVTQPTRVPLPAACIQSKSKGCVCWTQDATRMTLPHDQCAAIVANGYFVDFGQPSAPLSMTTQTVKWEAPQPVPVGITAADIAKLSRSTTGSNPWARNNLAHQQQN</sequence>
<keyword evidence="2" id="KW-0812">Transmembrane</keyword>
<protein>
    <recommendedName>
        <fullName evidence="3">Zona occludens toxin N-terminal domain-containing protein</fullName>
    </recommendedName>
</protein>
<name>A0A975CFU2_9BURK</name>
<keyword evidence="2" id="KW-0472">Membrane</keyword>
<keyword evidence="5" id="KW-1185">Reference proteome</keyword>
<gene>
    <name evidence="4" type="ORF">J1M35_14455</name>
</gene>
<dbReference type="RefSeq" id="WP_208007871.1">
    <property type="nucleotide sequence ID" value="NZ_CP071796.1"/>
</dbReference>
<dbReference type="EMBL" id="CP071796">
    <property type="protein sequence ID" value="QTD44306.1"/>
    <property type="molecule type" value="Genomic_DNA"/>
</dbReference>
<dbReference type="Pfam" id="PF05707">
    <property type="entry name" value="Zot"/>
    <property type="match status" value="2"/>
</dbReference>
<dbReference type="InterPro" id="IPR027417">
    <property type="entry name" value="P-loop_NTPase"/>
</dbReference>
<proteinExistence type="predicted"/>